<organism evidence="2 3">
    <name type="scientific">Tenacibaculum jejuense</name>
    <dbReference type="NCBI Taxonomy" id="584609"/>
    <lineage>
        <taxon>Bacteria</taxon>
        <taxon>Pseudomonadati</taxon>
        <taxon>Bacteroidota</taxon>
        <taxon>Flavobacteriia</taxon>
        <taxon>Flavobacteriales</taxon>
        <taxon>Flavobacteriaceae</taxon>
        <taxon>Tenacibaculum</taxon>
    </lineage>
</organism>
<dbReference type="RefSeq" id="WP_095069081.1">
    <property type="nucleotide sequence ID" value="NZ_LT899436.1"/>
</dbReference>
<dbReference type="AlphaFoldDB" id="A0A238U769"/>
<dbReference type="PANTHER" id="PTHR46361:SF3">
    <property type="entry name" value="ELECTRON CARRIER_ PROTEIN DISULFIDE OXIDOREDUCTASE"/>
    <property type="match status" value="1"/>
</dbReference>
<dbReference type="PANTHER" id="PTHR46361">
    <property type="entry name" value="ELECTRON CARRIER/ PROTEIN DISULFIDE OXIDOREDUCTASE"/>
    <property type="match status" value="1"/>
</dbReference>
<evidence type="ECO:0000259" key="1">
    <source>
        <dbReference type="Pfam" id="PF04784"/>
    </source>
</evidence>
<dbReference type="Pfam" id="PF04784">
    <property type="entry name" value="DUF547"/>
    <property type="match status" value="1"/>
</dbReference>
<evidence type="ECO:0000313" key="3">
    <source>
        <dbReference type="Proteomes" id="UP000215214"/>
    </source>
</evidence>
<feature type="domain" description="DUF547" evidence="1">
    <location>
        <begin position="64"/>
        <end position="199"/>
    </location>
</feature>
<protein>
    <recommendedName>
        <fullName evidence="1">DUF547 domain-containing protein</fullName>
    </recommendedName>
</protein>
<sequence length="261" mass="30391">MKKIIFIASVILITNTLFSQTESYDTILKKNVNNQGKINYKSIQENPDDLNTYLEYLSNTIPTEDWSENKRKAFWINAYNAYTIKIIIDNYPPKKKVDIEKKQNSNNAVSFVITNTISNSITFIKVDGKDAWNYRFAKIGGKVYTLNEIEHGIIRKQFNDGRIHVGLNAASYSGPKFVNYAFTETNIDQNLEQLTKQFINDTTKNKISNTDIEISKVFEWYPEDFNMGDIITFINKYSNVKVLSDTEIKYMNYNWKLNDQK</sequence>
<accession>A0A238U769</accession>
<keyword evidence="3" id="KW-1185">Reference proteome</keyword>
<evidence type="ECO:0000313" key="2">
    <source>
        <dbReference type="EMBL" id="SNR14220.1"/>
    </source>
</evidence>
<name>A0A238U769_9FLAO</name>
<dbReference type="EMBL" id="LT899436">
    <property type="protein sequence ID" value="SNR14220.1"/>
    <property type="molecule type" value="Genomic_DNA"/>
</dbReference>
<reference evidence="2 3" key="1">
    <citation type="submission" date="2017-07" db="EMBL/GenBank/DDBJ databases">
        <authorList>
            <person name="Sun Z.S."/>
            <person name="Albrecht U."/>
            <person name="Echele G."/>
            <person name="Lee C.C."/>
        </authorList>
    </citation>
    <scope>NUCLEOTIDE SEQUENCE [LARGE SCALE GENOMIC DNA]</scope>
    <source>
        <strain evidence="3">type strain: KCTC 22618</strain>
    </source>
</reference>
<dbReference type="InterPro" id="IPR006869">
    <property type="entry name" value="DUF547"/>
</dbReference>
<dbReference type="Proteomes" id="UP000215214">
    <property type="component" value="Chromosome TJEJU"/>
</dbReference>
<gene>
    <name evidence="2" type="ORF">TJEJU_0422</name>
</gene>
<dbReference type="KEGG" id="tje:TJEJU_0422"/>
<proteinExistence type="predicted"/>
<dbReference type="OrthoDB" id="526867at2"/>